<feature type="region of interest" description="Disordered" evidence="2">
    <location>
        <begin position="124"/>
        <end position="159"/>
    </location>
</feature>
<protein>
    <recommendedName>
        <fullName evidence="6">DUF4352 domain-containing protein</fullName>
    </recommendedName>
</protein>
<feature type="compositionally biased region" description="Pro residues" evidence="2">
    <location>
        <begin position="1"/>
        <end position="18"/>
    </location>
</feature>
<sequence length="391" mass="40507">MALRFNPPPNWPAPPEGFVPPAGWQPDPAWGPAPEGWELWVDDSASAASAPVAGSANDAAWAPTQAIPTGQSAPVASPTGQSASAPSGDYAAGNQYAGPQSGSAPVASSAASASPYAANMSYAQSPTPYHNQGQAGAGVPQQQSGWQPIDVNGGSGNGGKKPVTKQWWFWLIIGLVALLILIGIIAALAGGGDSSDDSKGSGVGTAAAADPTTGSGSSHSGSSDSSSSSSDEQGMSMDNPADPTTQTIKIQANEYASDPDASVEIQFGAVEWDTTDAIKKVYDDNKYSEGFKDPGSDKVYMRVPVTVTYHGKGQMNPYDITIDYVNKGNTVEASSDTYLLDDEFNDQDMPRDGGTVTGYFTYVIPKSDEKSGVFAVSGLSNYDQEMYMAAK</sequence>
<organism evidence="4 5">
    <name type="scientific">Actinomyces radicidentis</name>
    <dbReference type="NCBI Taxonomy" id="111015"/>
    <lineage>
        <taxon>Bacteria</taxon>
        <taxon>Bacillati</taxon>
        <taxon>Actinomycetota</taxon>
        <taxon>Actinomycetes</taxon>
        <taxon>Actinomycetales</taxon>
        <taxon>Actinomycetaceae</taxon>
        <taxon>Actinomyces</taxon>
    </lineage>
</organism>
<gene>
    <name evidence="4" type="ORF">AXF14_09915</name>
</gene>
<feature type="region of interest" description="Disordered" evidence="2">
    <location>
        <begin position="1"/>
        <end position="41"/>
    </location>
</feature>
<dbReference type="AlphaFoldDB" id="A0A0X8JG93"/>
<dbReference type="Proteomes" id="UP000065220">
    <property type="component" value="Chromosome"/>
</dbReference>
<feature type="compositionally biased region" description="Low complexity" evidence="2">
    <location>
        <begin position="97"/>
        <end position="108"/>
    </location>
</feature>
<keyword evidence="3" id="KW-0472">Membrane</keyword>
<dbReference type="KEGG" id="ard:AXF14_09915"/>
<feature type="compositionally biased region" description="Polar residues" evidence="2">
    <location>
        <begin position="68"/>
        <end position="85"/>
    </location>
</feature>
<name>A0A0X8JG93_ACTRD</name>
<evidence type="ECO:0000313" key="4">
    <source>
        <dbReference type="EMBL" id="AMD87838.1"/>
    </source>
</evidence>
<dbReference type="InterPro" id="IPR029050">
    <property type="entry name" value="Immunoprotect_excell_Ig-like"/>
</dbReference>
<dbReference type="RefSeq" id="WP_067942906.1">
    <property type="nucleotide sequence ID" value="NZ_CP014228.1"/>
</dbReference>
<dbReference type="Gene3D" id="2.60.40.1240">
    <property type="match status" value="1"/>
</dbReference>
<dbReference type="STRING" id="111015.AXF14_09915"/>
<evidence type="ECO:0000256" key="1">
    <source>
        <dbReference type="ARBA" id="ARBA00022729"/>
    </source>
</evidence>
<proteinExistence type="predicted"/>
<keyword evidence="5" id="KW-1185">Reference proteome</keyword>
<feature type="transmembrane region" description="Helical" evidence="3">
    <location>
        <begin position="167"/>
        <end position="189"/>
    </location>
</feature>
<dbReference type="EMBL" id="CP014228">
    <property type="protein sequence ID" value="AMD87838.1"/>
    <property type="molecule type" value="Genomic_DNA"/>
</dbReference>
<feature type="region of interest" description="Disordered" evidence="2">
    <location>
        <begin position="193"/>
        <end position="244"/>
    </location>
</feature>
<keyword evidence="1" id="KW-0732">Signal</keyword>
<reference evidence="5" key="1">
    <citation type="submission" date="2016-02" db="EMBL/GenBank/DDBJ databases">
        <authorList>
            <person name="Holder M.E."/>
            <person name="Ajami N.J."/>
            <person name="Petrosino J.F."/>
        </authorList>
    </citation>
    <scope>NUCLEOTIDE SEQUENCE [LARGE SCALE GENOMIC DNA]</scope>
    <source>
        <strain evidence="5">CCUG 36733</strain>
    </source>
</reference>
<evidence type="ECO:0008006" key="6">
    <source>
        <dbReference type="Google" id="ProtNLM"/>
    </source>
</evidence>
<keyword evidence="3" id="KW-1133">Transmembrane helix</keyword>
<feature type="compositionally biased region" description="Low complexity" evidence="2">
    <location>
        <begin position="132"/>
        <end position="145"/>
    </location>
</feature>
<evidence type="ECO:0000313" key="5">
    <source>
        <dbReference type="Proteomes" id="UP000065220"/>
    </source>
</evidence>
<feature type="region of interest" description="Disordered" evidence="2">
    <location>
        <begin position="68"/>
        <end position="108"/>
    </location>
</feature>
<evidence type="ECO:0000256" key="3">
    <source>
        <dbReference type="SAM" id="Phobius"/>
    </source>
</evidence>
<feature type="compositionally biased region" description="Low complexity" evidence="2">
    <location>
        <begin position="214"/>
        <end position="231"/>
    </location>
</feature>
<accession>A0A0X8JG93</accession>
<dbReference type="OrthoDB" id="3260569at2"/>
<keyword evidence="3" id="KW-0812">Transmembrane</keyword>
<evidence type="ECO:0000256" key="2">
    <source>
        <dbReference type="SAM" id="MobiDB-lite"/>
    </source>
</evidence>